<evidence type="ECO:0000313" key="1">
    <source>
        <dbReference type="EMBL" id="NER18606.1"/>
    </source>
</evidence>
<evidence type="ECO:0000313" key="2">
    <source>
        <dbReference type="Proteomes" id="UP000474296"/>
    </source>
</evidence>
<dbReference type="EMBL" id="JAABOQ010000006">
    <property type="protein sequence ID" value="NER18606.1"/>
    <property type="molecule type" value="Genomic_DNA"/>
</dbReference>
<dbReference type="AlphaFoldDB" id="A0A6M0CKX0"/>
<name>A0A6M0CKX0_9FLAO</name>
<comment type="caution">
    <text evidence="1">The sequence shown here is derived from an EMBL/GenBank/DDBJ whole genome shotgun (WGS) entry which is preliminary data.</text>
</comment>
<keyword evidence="2" id="KW-1185">Reference proteome</keyword>
<dbReference type="Proteomes" id="UP000474296">
    <property type="component" value="Unassembled WGS sequence"/>
</dbReference>
<dbReference type="InterPro" id="IPR046525">
    <property type="entry name" value="DUF6702"/>
</dbReference>
<sequence>MAQSKTGHNLQITIRLFIDDFEDVLQERYDQSIILNEDNNPALIENSIGKYLSKKLNIKLNGKDATLNYLGKEYDNDIVKCYVEIENTNEIKSVSVTNKLLFDLFEEQQNIVHLRLKGKRKSFVLIKENDKGMLNF</sequence>
<accession>A0A6M0CKX0</accession>
<proteinExistence type="predicted"/>
<gene>
    <name evidence="1" type="ORF">GWK10_15405</name>
</gene>
<dbReference type="Pfam" id="PF20420">
    <property type="entry name" value="DUF6702"/>
    <property type="match status" value="1"/>
</dbReference>
<organism evidence="1 2">
    <name type="scientific">Spongiivirga citrea</name>
    <dbReference type="NCBI Taxonomy" id="1481457"/>
    <lineage>
        <taxon>Bacteria</taxon>
        <taxon>Pseudomonadati</taxon>
        <taxon>Bacteroidota</taxon>
        <taxon>Flavobacteriia</taxon>
        <taxon>Flavobacteriales</taxon>
        <taxon>Flavobacteriaceae</taxon>
        <taxon>Spongiivirga</taxon>
    </lineage>
</organism>
<reference evidence="1 2" key="1">
    <citation type="submission" date="2020-01" db="EMBL/GenBank/DDBJ databases">
        <title>Spongiivirga citrea KCTC 32990T.</title>
        <authorList>
            <person name="Wang G."/>
        </authorList>
    </citation>
    <scope>NUCLEOTIDE SEQUENCE [LARGE SCALE GENOMIC DNA]</scope>
    <source>
        <strain evidence="1 2">KCTC 32990</strain>
    </source>
</reference>
<protein>
    <submittedName>
        <fullName evidence="1">Peptidase E</fullName>
    </submittedName>
</protein>